<dbReference type="GO" id="GO:0005737">
    <property type="term" value="C:cytoplasm"/>
    <property type="evidence" value="ECO:0007669"/>
    <property type="project" value="TreeGrafter"/>
</dbReference>
<dbReference type="CDD" id="cd19076">
    <property type="entry name" value="AKR_AKR13A_13D"/>
    <property type="match status" value="1"/>
</dbReference>
<dbReference type="InterPro" id="IPR036812">
    <property type="entry name" value="NAD(P)_OxRdtase_dom_sf"/>
</dbReference>
<dbReference type="EMBL" id="FRAL01000014">
    <property type="protein sequence ID" value="SHL42898.1"/>
    <property type="molecule type" value="Genomic_DNA"/>
</dbReference>
<evidence type="ECO:0000313" key="3">
    <source>
        <dbReference type="EMBL" id="SHL42898.1"/>
    </source>
</evidence>
<dbReference type="OrthoDB" id="9772407at2"/>
<evidence type="ECO:0000259" key="2">
    <source>
        <dbReference type="Pfam" id="PF00248"/>
    </source>
</evidence>
<dbReference type="Proteomes" id="UP000184248">
    <property type="component" value="Unassembled WGS sequence"/>
</dbReference>
<dbReference type="PANTHER" id="PTHR43625:SF40">
    <property type="entry name" value="ALDO-KETO REDUCTASE YAKC [NADP(+)]"/>
    <property type="match status" value="1"/>
</dbReference>
<dbReference type="Gene3D" id="3.20.20.100">
    <property type="entry name" value="NADP-dependent oxidoreductase domain"/>
    <property type="match status" value="1"/>
</dbReference>
<dbReference type="PANTHER" id="PTHR43625">
    <property type="entry name" value="AFLATOXIN B1 ALDEHYDE REDUCTASE"/>
    <property type="match status" value="1"/>
</dbReference>
<reference evidence="4" key="1">
    <citation type="submission" date="2016-11" db="EMBL/GenBank/DDBJ databases">
        <authorList>
            <person name="Varghese N."/>
            <person name="Submissions S."/>
        </authorList>
    </citation>
    <scope>NUCLEOTIDE SEQUENCE [LARGE SCALE GENOMIC DNA]</scope>
    <source>
        <strain evidence="4">ALO Sharm</strain>
    </source>
</reference>
<proteinExistence type="predicted"/>
<evidence type="ECO:0000256" key="1">
    <source>
        <dbReference type="ARBA" id="ARBA00023002"/>
    </source>
</evidence>
<organism evidence="3 4">
    <name type="scientific">Halomonas caseinilytica</name>
    <dbReference type="NCBI Taxonomy" id="438744"/>
    <lineage>
        <taxon>Bacteria</taxon>
        <taxon>Pseudomonadati</taxon>
        <taxon>Pseudomonadota</taxon>
        <taxon>Gammaproteobacteria</taxon>
        <taxon>Oceanospirillales</taxon>
        <taxon>Halomonadaceae</taxon>
        <taxon>Halomonas</taxon>
    </lineage>
</organism>
<dbReference type="InterPro" id="IPR023210">
    <property type="entry name" value="NADP_OxRdtase_dom"/>
</dbReference>
<sequence>MTHDHTASATLPHRTLGQGLSVSALGYGAMGISEFYGPSNDQASRVLLAEVANAGIDLIDTADMYGRGHNETLIGECLAERRRSLGASDIRIATKCGIDRGDADYARRVDNRPEYIRACCEASLQRLGVERIDLYYLHRVDPQGDITAAMECLGELVKEGKIAHVGLCEVSASTLARAHAVHPVTALQTEYSLWTRDVETEILPMARRLGVGLVPYSPLGRGFLTGRITGQDDLAEDDFRRHNPRFQADNLAHNLTLLETVHRVAERHEASSGQVALAWLLAQDEHIVPIPGTRRSTYLHENLGALALRLDERDLNDLDSALPPDAAHGERYTAEGMKGVNA</sequence>
<protein>
    <submittedName>
        <fullName evidence="3">Predicted oxidoreductase</fullName>
    </submittedName>
</protein>
<dbReference type="SUPFAM" id="SSF51430">
    <property type="entry name" value="NAD(P)-linked oxidoreductase"/>
    <property type="match status" value="1"/>
</dbReference>
<dbReference type="RefSeq" id="WP_064700652.1">
    <property type="nucleotide sequence ID" value="NZ_BDEO01000013.1"/>
</dbReference>
<accession>A0A1M7AJJ7</accession>
<feature type="domain" description="NADP-dependent oxidoreductase" evidence="2">
    <location>
        <begin position="25"/>
        <end position="321"/>
    </location>
</feature>
<dbReference type="Pfam" id="PF00248">
    <property type="entry name" value="Aldo_ket_red"/>
    <property type="match status" value="1"/>
</dbReference>
<dbReference type="AlphaFoldDB" id="A0A1M7AJJ7"/>
<evidence type="ECO:0000313" key="4">
    <source>
        <dbReference type="Proteomes" id="UP000184248"/>
    </source>
</evidence>
<gene>
    <name evidence="3" type="ORF">SAMN05192556_11428</name>
</gene>
<keyword evidence="1" id="KW-0560">Oxidoreductase</keyword>
<keyword evidence="4" id="KW-1185">Reference proteome</keyword>
<name>A0A1M7AJJ7_9GAMM</name>
<dbReference type="InterPro" id="IPR050791">
    <property type="entry name" value="Aldo-Keto_reductase"/>
</dbReference>
<dbReference type="GO" id="GO:0016491">
    <property type="term" value="F:oxidoreductase activity"/>
    <property type="evidence" value="ECO:0007669"/>
    <property type="project" value="UniProtKB-KW"/>
</dbReference>